<evidence type="ECO:0000313" key="3">
    <source>
        <dbReference type="Proteomes" id="UP000019489"/>
    </source>
</evidence>
<dbReference type="RefSeq" id="WP_034810226.1">
    <property type="nucleotide sequence ID" value="NZ_AWSA01000089.1"/>
</dbReference>
<keyword evidence="3" id="KW-1185">Reference proteome</keyword>
<feature type="domain" description="Orc1-like AAA ATPase" evidence="1">
    <location>
        <begin position="263"/>
        <end position="411"/>
    </location>
</feature>
<evidence type="ECO:0000313" key="2">
    <source>
        <dbReference type="EMBL" id="EWS99609.1"/>
    </source>
</evidence>
<dbReference type="EMBL" id="AWSA01000089">
    <property type="protein sequence ID" value="EWS99609.1"/>
    <property type="molecule type" value="Genomic_DNA"/>
</dbReference>
<dbReference type="eggNOG" id="COG4249">
    <property type="taxonomic scope" value="Bacteria"/>
</dbReference>
<organism evidence="2 3">
    <name type="scientific">Intrasporangium oryzae NRRL B-24470</name>
    <dbReference type="NCBI Taxonomy" id="1386089"/>
    <lineage>
        <taxon>Bacteria</taxon>
        <taxon>Bacillati</taxon>
        <taxon>Actinomycetota</taxon>
        <taxon>Actinomycetes</taxon>
        <taxon>Micrococcales</taxon>
        <taxon>Intrasporangiaceae</taxon>
        <taxon>Intrasporangium</taxon>
    </lineage>
</organism>
<protein>
    <recommendedName>
        <fullName evidence="1">Orc1-like AAA ATPase domain-containing protein</fullName>
    </recommendedName>
</protein>
<proteinExistence type="predicted"/>
<dbReference type="Proteomes" id="UP000019489">
    <property type="component" value="Unassembled WGS sequence"/>
</dbReference>
<dbReference type="AlphaFoldDB" id="W9G0Z9"/>
<dbReference type="eggNOG" id="COG0457">
    <property type="taxonomic scope" value="Bacteria"/>
</dbReference>
<gene>
    <name evidence="2" type="ORF">N865_01145</name>
</gene>
<sequence>MTQKGRFVGFGVGTYTDPMHEELPHATSEVMDFAQLVRGDLDGDPAINPTTVQVFESLDELPPMPDGGRLVLMWSGHGKQDARDGLRLLTTESGTKSSAGLAVAEVVRRCIEVGANQVLVVLDACFSGGGVPAASEVAAALIAQQPPKGLVWVGVLASCAPWETARDGAFGQRLLDLVKHGPDNVSLRRPWSVHNEFLRGEDIGDALLREWKTDGQHLSFRRDGVSDWLVQNPLFEPHAPAQVVEHLLRAARSGGPQEQRSWFTGRTREVDTVVSWVTSGMTGLHVVTGSAGTGKSAITGRVVSASVPSERALLVAQGPLGHADPGEESVAAHVYLRGLTLDQAAASLDRDLITAGVLPRDDAGDRNAALLVGALQRRANDEHRTPVLVVDGLDEARGQAFVMARELLARLAAFATVVVSTRNVLEPGEESPNTLVDTLQPVEVLNLDDERWAESGRLARREYLGARLSDVDPRMSADAVANYLTKASTATTEEPFLLARLVSDQLRAAPVDTTVLGWREHVAGSIFAAVDTQIAAVPTPLHRELDQATAASLARGMLTALTWGLGAGFPEPEWVTVAATLCADIGFNDIGQDDVSWLLDSLGRFVLQDGQFGNAVFRVAHQSLADHLRPPFRQTAELPFDPATMPVTAAILDRYRALLDAGIPATSPGYLWQYAWRHAASAGPQGLNLLRDLADVERALRPDVGIGALAIAATLGEWGRRADALPPTQEA</sequence>
<reference evidence="2 3" key="1">
    <citation type="submission" date="2013-08" db="EMBL/GenBank/DDBJ databases">
        <title>Intrasporangium oryzae NRRL B-24470.</title>
        <authorList>
            <person name="Liu H."/>
            <person name="Wang G."/>
        </authorList>
    </citation>
    <scope>NUCLEOTIDE SEQUENCE [LARGE SCALE GENOMIC DNA]</scope>
    <source>
        <strain evidence="2 3">NRRL B-24470</strain>
    </source>
</reference>
<evidence type="ECO:0000259" key="1">
    <source>
        <dbReference type="Pfam" id="PF13191"/>
    </source>
</evidence>
<dbReference type="Pfam" id="PF13191">
    <property type="entry name" value="AAA_16"/>
    <property type="match status" value="1"/>
</dbReference>
<dbReference type="eggNOG" id="COG0507">
    <property type="taxonomic scope" value="Bacteria"/>
</dbReference>
<feature type="non-terminal residue" evidence="2">
    <location>
        <position position="731"/>
    </location>
</feature>
<name>W9G0Z9_9MICO</name>
<comment type="caution">
    <text evidence="2">The sequence shown here is derived from an EMBL/GenBank/DDBJ whole genome shotgun (WGS) entry which is preliminary data.</text>
</comment>
<dbReference type="STRING" id="1386089.N865_01145"/>
<accession>W9G0Z9</accession>
<dbReference type="InterPro" id="IPR041664">
    <property type="entry name" value="AAA_16"/>
</dbReference>